<dbReference type="PROSITE" id="PS51767">
    <property type="entry name" value="PEPTIDASE_A1"/>
    <property type="match status" value="1"/>
</dbReference>
<dbReference type="InterPro" id="IPR034164">
    <property type="entry name" value="Pepsin-like_dom"/>
</dbReference>
<dbReference type="PROSITE" id="PS00141">
    <property type="entry name" value="ASP_PROTEASE"/>
    <property type="match status" value="1"/>
</dbReference>
<comment type="caution">
    <text evidence="6">The sequence shown here is derived from an EMBL/GenBank/DDBJ whole genome shotgun (WGS) entry which is preliminary data.</text>
</comment>
<accession>A0A9P5XNS3</accession>
<dbReference type="GO" id="GO:0004190">
    <property type="term" value="F:aspartic-type endopeptidase activity"/>
    <property type="evidence" value="ECO:0007669"/>
    <property type="project" value="UniProtKB-KW"/>
</dbReference>
<dbReference type="Proteomes" id="UP000807342">
    <property type="component" value="Unassembled WGS sequence"/>
</dbReference>
<keyword evidence="3" id="KW-0645">Protease</keyword>
<reference evidence="6" key="1">
    <citation type="submission" date="2020-11" db="EMBL/GenBank/DDBJ databases">
        <authorList>
            <consortium name="DOE Joint Genome Institute"/>
            <person name="Ahrendt S."/>
            <person name="Riley R."/>
            <person name="Andreopoulos W."/>
            <person name="Labutti K."/>
            <person name="Pangilinan J."/>
            <person name="Ruiz-Duenas F.J."/>
            <person name="Barrasa J.M."/>
            <person name="Sanchez-Garcia M."/>
            <person name="Camarero S."/>
            <person name="Miyauchi S."/>
            <person name="Serrano A."/>
            <person name="Linde D."/>
            <person name="Babiker R."/>
            <person name="Drula E."/>
            <person name="Ayuso-Fernandez I."/>
            <person name="Pacheco R."/>
            <person name="Padilla G."/>
            <person name="Ferreira P."/>
            <person name="Barriuso J."/>
            <person name="Kellner H."/>
            <person name="Castanera R."/>
            <person name="Alfaro M."/>
            <person name="Ramirez L."/>
            <person name="Pisabarro A.G."/>
            <person name="Kuo A."/>
            <person name="Tritt A."/>
            <person name="Lipzen A."/>
            <person name="He G."/>
            <person name="Yan M."/>
            <person name="Ng V."/>
            <person name="Cullen D."/>
            <person name="Martin F."/>
            <person name="Rosso M.-N."/>
            <person name="Henrissat B."/>
            <person name="Hibbett D."/>
            <person name="Martinez A.T."/>
            <person name="Grigoriev I.V."/>
        </authorList>
    </citation>
    <scope>NUCLEOTIDE SEQUENCE</scope>
    <source>
        <strain evidence="6">MF-IS2</strain>
    </source>
</reference>
<proteinExistence type="inferred from homology"/>
<keyword evidence="3" id="KW-0378">Hydrolase</keyword>
<feature type="signal peptide" evidence="4">
    <location>
        <begin position="1"/>
        <end position="18"/>
    </location>
</feature>
<dbReference type="GO" id="GO:0006508">
    <property type="term" value="P:proteolysis"/>
    <property type="evidence" value="ECO:0007669"/>
    <property type="project" value="UniProtKB-KW"/>
</dbReference>
<dbReference type="InterPro" id="IPR021109">
    <property type="entry name" value="Peptidase_aspartic_dom_sf"/>
</dbReference>
<keyword evidence="4" id="KW-0732">Signal</keyword>
<dbReference type="Gene3D" id="2.40.70.10">
    <property type="entry name" value="Acid Proteases"/>
    <property type="match status" value="2"/>
</dbReference>
<feature type="chain" id="PRO_5040237348" evidence="4">
    <location>
        <begin position="19"/>
        <end position="431"/>
    </location>
</feature>
<keyword evidence="7" id="KW-1185">Reference proteome</keyword>
<name>A0A9P5XNS3_9AGAR</name>
<gene>
    <name evidence="6" type="ORF">P691DRAFT_848283</name>
</gene>
<dbReference type="InterPro" id="IPR033121">
    <property type="entry name" value="PEPTIDASE_A1"/>
</dbReference>
<dbReference type="OrthoDB" id="660550at2759"/>
<evidence type="ECO:0000256" key="3">
    <source>
        <dbReference type="RuleBase" id="RU000454"/>
    </source>
</evidence>
<evidence type="ECO:0000313" key="6">
    <source>
        <dbReference type="EMBL" id="KAF9454183.1"/>
    </source>
</evidence>
<dbReference type="SUPFAM" id="SSF50630">
    <property type="entry name" value="Acid proteases"/>
    <property type="match status" value="1"/>
</dbReference>
<dbReference type="Pfam" id="PF00026">
    <property type="entry name" value="Asp"/>
    <property type="match status" value="2"/>
</dbReference>
<comment type="similarity">
    <text evidence="1 3">Belongs to the peptidase A1 family.</text>
</comment>
<dbReference type="AlphaFoldDB" id="A0A9P5XNS3"/>
<evidence type="ECO:0000259" key="5">
    <source>
        <dbReference type="PROSITE" id="PS51767"/>
    </source>
</evidence>
<organism evidence="6 7">
    <name type="scientific">Macrolepiota fuliginosa MF-IS2</name>
    <dbReference type="NCBI Taxonomy" id="1400762"/>
    <lineage>
        <taxon>Eukaryota</taxon>
        <taxon>Fungi</taxon>
        <taxon>Dikarya</taxon>
        <taxon>Basidiomycota</taxon>
        <taxon>Agaricomycotina</taxon>
        <taxon>Agaricomycetes</taxon>
        <taxon>Agaricomycetidae</taxon>
        <taxon>Agaricales</taxon>
        <taxon>Agaricineae</taxon>
        <taxon>Agaricaceae</taxon>
        <taxon>Macrolepiota</taxon>
    </lineage>
</organism>
<dbReference type="InterPro" id="IPR001461">
    <property type="entry name" value="Aspartic_peptidase_A1"/>
</dbReference>
<dbReference type="PRINTS" id="PR00792">
    <property type="entry name" value="PEPSIN"/>
</dbReference>
<feature type="domain" description="Peptidase A1" evidence="5">
    <location>
        <begin position="87"/>
        <end position="421"/>
    </location>
</feature>
<dbReference type="InterPro" id="IPR001969">
    <property type="entry name" value="Aspartic_peptidase_AS"/>
</dbReference>
<dbReference type="EMBL" id="MU151056">
    <property type="protein sequence ID" value="KAF9454183.1"/>
    <property type="molecule type" value="Genomic_DNA"/>
</dbReference>
<evidence type="ECO:0000256" key="4">
    <source>
        <dbReference type="SAM" id="SignalP"/>
    </source>
</evidence>
<evidence type="ECO:0000256" key="1">
    <source>
        <dbReference type="ARBA" id="ARBA00007447"/>
    </source>
</evidence>
<sequence>MFPTTLLTTLLLALSVAATPVVQVRKSYVTLPLSRRVNTTSTHNLLKHDLQRVKALKARAKAASGADLTFEEAAIVNEPVDNQAVTYIASVGVGSPATTYDLIIDTGSSNTWVGAGTTYATTSTSVKTSNKVSVTYGSGSFSGTEYTDTVTIGSLAIPGQSIGVASTSSGFDGTDGILGIGPVGLTQGTLSPATSSLIPTVTDNLYSQGSITANEIGVSFEPTTSTEVLNGELTWGGTDSSKYTGSLSYTPLTTVYPSSYYWGIDQSVRYGTSTILSSTAGIVDTGGSPSPLSDVYGVLSVRFLGTTLVLLASDAVSLYQSATGAVLDSTTGLLSITAAQYANLESLFFTTNGVTYELTANAQIWPRALNTAIGGSSGSIYLVVADIGSTSGSGLDFINGYTFLERFYSVYDTTNERVGFATTPFTAATTN</sequence>
<evidence type="ECO:0000313" key="7">
    <source>
        <dbReference type="Proteomes" id="UP000807342"/>
    </source>
</evidence>
<keyword evidence="2 3" id="KW-0064">Aspartyl protease</keyword>
<evidence type="ECO:0000256" key="2">
    <source>
        <dbReference type="ARBA" id="ARBA00022750"/>
    </source>
</evidence>
<dbReference type="PANTHER" id="PTHR47966">
    <property type="entry name" value="BETA-SITE APP-CLEAVING ENZYME, ISOFORM A-RELATED"/>
    <property type="match status" value="1"/>
</dbReference>
<dbReference type="PANTHER" id="PTHR47966:SF51">
    <property type="entry name" value="BETA-SITE APP-CLEAVING ENZYME, ISOFORM A-RELATED"/>
    <property type="match status" value="1"/>
</dbReference>
<dbReference type="CDD" id="cd05471">
    <property type="entry name" value="pepsin_like"/>
    <property type="match status" value="1"/>
</dbReference>
<protein>
    <submittedName>
        <fullName evidence="6">Aspartic peptidase A1</fullName>
    </submittedName>
</protein>